<evidence type="ECO:0000256" key="6">
    <source>
        <dbReference type="SAM" id="Phobius"/>
    </source>
</evidence>
<dbReference type="AlphaFoldDB" id="A0AA35XGA4"/>
<evidence type="ECO:0000313" key="9">
    <source>
        <dbReference type="Proteomes" id="UP001174909"/>
    </source>
</evidence>
<feature type="transmembrane region" description="Helical" evidence="6">
    <location>
        <begin position="6"/>
        <end position="27"/>
    </location>
</feature>
<feature type="transmembrane region" description="Helical" evidence="6">
    <location>
        <begin position="84"/>
        <end position="101"/>
    </location>
</feature>
<sequence length="232" mass="25916">MANFASPAILGSFLLWTNLYLLLWAFLRHLRQSEATAESACRAVTVLHALLLSGLGLASMFFFGPWPFDANNLAKPNTQLHTDTIVLSLGYFLFDFSWCVLTKTEGLVMLLHHAVSIFGFGYVLRSGRYGCEATGVLGVSELTNPLLQLRWFLKRGGLYSGAVERAVDWTFATLFCCIRLGIGSAFFLFVLFPASQVETVVRLGSTGFYVISIIFSFQIALYMYNKYLKNII</sequence>
<feature type="transmembrane region" description="Helical" evidence="6">
    <location>
        <begin position="206"/>
        <end position="224"/>
    </location>
</feature>
<feature type="transmembrane region" description="Helical" evidence="6">
    <location>
        <begin position="169"/>
        <end position="194"/>
    </location>
</feature>
<gene>
    <name evidence="8" type="ORF">GBAR_LOCUS27415</name>
</gene>
<feature type="domain" description="TLC" evidence="7">
    <location>
        <begin position="34"/>
        <end position="232"/>
    </location>
</feature>
<dbReference type="Proteomes" id="UP001174909">
    <property type="component" value="Unassembled WGS sequence"/>
</dbReference>
<comment type="caution">
    <text evidence="8">The sequence shown here is derived from an EMBL/GenBank/DDBJ whole genome shotgun (WGS) entry which is preliminary data.</text>
</comment>
<evidence type="ECO:0000259" key="7">
    <source>
        <dbReference type="PROSITE" id="PS50922"/>
    </source>
</evidence>
<evidence type="ECO:0000256" key="2">
    <source>
        <dbReference type="ARBA" id="ARBA00022692"/>
    </source>
</evidence>
<proteinExistence type="predicted"/>
<dbReference type="EMBL" id="CASHTH010003817">
    <property type="protein sequence ID" value="CAI8049797.1"/>
    <property type="molecule type" value="Genomic_DNA"/>
</dbReference>
<keyword evidence="2 5" id="KW-0812">Transmembrane</keyword>
<dbReference type="PANTHER" id="PTHR31898">
    <property type="entry name" value="TRANSMEMBRANE PROTEIN 136"/>
    <property type="match status" value="1"/>
</dbReference>
<keyword evidence="3 6" id="KW-1133">Transmembrane helix</keyword>
<dbReference type="InterPro" id="IPR006634">
    <property type="entry name" value="TLC-dom"/>
</dbReference>
<name>A0AA35XGA4_GEOBA</name>
<feature type="transmembrane region" description="Helical" evidence="6">
    <location>
        <begin position="39"/>
        <end position="64"/>
    </location>
</feature>
<protein>
    <submittedName>
        <fullName evidence="8">TLC domain-containing protein 5</fullName>
    </submittedName>
</protein>
<dbReference type="SMART" id="SM00724">
    <property type="entry name" value="TLC"/>
    <property type="match status" value="1"/>
</dbReference>
<dbReference type="GO" id="GO:0016020">
    <property type="term" value="C:membrane"/>
    <property type="evidence" value="ECO:0007669"/>
    <property type="project" value="UniProtKB-SubCell"/>
</dbReference>
<organism evidence="8 9">
    <name type="scientific">Geodia barretti</name>
    <name type="common">Barrett's horny sponge</name>
    <dbReference type="NCBI Taxonomy" id="519541"/>
    <lineage>
        <taxon>Eukaryota</taxon>
        <taxon>Metazoa</taxon>
        <taxon>Porifera</taxon>
        <taxon>Demospongiae</taxon>
        <taxon>Heteroscleromorpha</taxon>
        <taxon>Tetractinellida</taxon>
        <taxon>Astrophorina</taxon>
        <taxon>Geodiidae</taxon>
        <taxon>Geodia</taxon>
    </lineage>
</organism>
<keyword evidence="9" id="KW-1185">Reference proteome</keyword>
<dbReference type="InterPro" id="IPR042512">
    <property type="entry name" value="TLCD5"/>
</dbReference>
<comment type="subcellular location">
    <subcellularLocation>
        <location evidence="1">Membrane</location>
        <topology evidence="1">Multi-pass membrane protein</topology>
    </subcellularLocation>
</comment>
<keyword evidence="4 5" id="KW-0472">Membrane</keyword>
<dbReference type="PANTHER" id="PTHR31898:SF1">
    <property type="entry name" value="TLC DOMAIN-CONTAINING PROTEIN 5"/>
    <property type="match status" value="1"/>
</dbReference>
<accession>A0AA35XGA4</accession>
<reference evidence="8" key="1">
    <citation type="submission" date="2023-03" db="EMBL/GenBank/DDBJ databases">
        <authorList>
            <person name="Steffen K."/>
            <person name="Cardenas P."/>
        </authorList>
    </citation>
    <scope>NUCLEOTIDE SEQUENCE</scope>
</reference>
<evidence type="ECO:0000256" key="4">
    <source>
        <dbReference type="ARBA" id="ARBA00023136"/>
    </source>
</evidence>
<dbReference type="PROSITE" id="PS50922">
    <property type="entry name" value="TLC"/>
    <property type="match status" value="1"/>
</dbReference>
<evidence type="ECO:0000313" key="8">
    <source>
        <dbReference type="EMBL" id="CAI8049797.1"/>
    </source>
</evidence>
<dbReference type="Pfam" id="PF03798">
    <property type="entry name" value="TRAM_LAG1_CLN8"/>
    <property type="match status" value="1"/>
</dbReference>
<evidence type="ECO:0000256" key="5">
    <source>
        <dbReference type="PROSITE-ProRule" id="PRU00205"/>
    </source>
</evidence>
<evidence type="ECO:0000256" key="3">
    <source>
        <dbReference type="ARBA" id="ARBA00022989"/>
    </source>
</evidence>
<evidence type="ECO:0000256" key="1">
    <source>
        <dbReference type="ARBA" id="ARBA00004141"/>
    </source>
</evidence>